<evidence type="ECO:0000256" key="1">
    <source>
        <dbReference type="SAM" id="Phobius"/>
    </source>
</evidence>
<keyword evidence="3" id="KW-1185">Reference proteome</keyword>
<evidence type="ECO:0000313" key="3">
    <source>
        <dbReference type="Proteomes" id="UP000276133"/>
    </source>
</evidence>
<organism evidence="2 3">
    <name type="scientific">Brachionus plicatilis</name>
    <name type="common">Marine rotifer</name>
    <name type="synonym">Brachionus muelleri</name>
    <dbReference type="NCBI Taxonomy" id="10195"/>
    <lineage>
        <taxon>Eukaryota</taxon>
        <taxon>Metazoa</taxon>
        <taxon>Spiralia</taxon>
        <taxon>Gnathifera</taxon>
        <taxon>Rotifera</taxon>
        <taxon>Eurotatoria</taxon>
        <taxon>Monogononta</taxon>
        <taxon>Pseudotrocha</taxon>
        <taxon>Ploima</taxon>
        <taxon>Brachionidae</taxon>
        <taxon>Brachionus</taxon>
    </lineage>
</organism>
<comment type="caution">
    <text evidence="2">The sequence shown here is derived from an EMBL/GenBank/DDBJ whole genome shotgun (WGS) entry which is preliminary data.</text>
</comment>
<sequence>MIRFLLSNNQIKNTINNIYKNNRRNSKVAITQLSRVNSTFFFSVFFKHTHYKFNYLCVFIAYNRKYIFHLIITIANIIIAYIAIDVLLNLNPVHILKFQQKKLLNGKLGPKFSHMVNYEHEFEHRDFESFILEHSLVLVFKSHGQNYY</sequence>
<proteinExistence type="predicted"/>
<dbReference type="AlphaFoldDB" id="A0A3M7SAP6"/>
<accession>A0A3M7SAP6</accession>
<evidence type="ECO:0000313" key="2">
    <source>
        <dbReference type="EMBL" id="RNA32874.1"/>
    </source>
</evidence>
<protein>
    <submittedName>
        <fullName evidence="2">Uncharacterized protein</fullName>
    </submittedName>
</protein>
<keyword evidence="1" id="KW-0812">Transmembrane</keyword>
<gene>
    <name evidence="2" type="ORF">BpHYR1_049552</name>
</gene>
<keyword evidence="1" id="KW-0472">Membrane</keyword>
<dbReference type="Proteomes" id="UP000276133">
    <property type="component" value="Unassembled WGS sequence"/>
</dbReference>
<keyword evidence="1" id="KW-1133">Transmembrane helix</keyword>
<name>A0A3M7SAP6_BRAPC</name>
<dbReference type="EMBL" id="REGN01001733">
    <property type="protein sequence ID" value="RNA32874.1"/>
    <property type="molecule type" value="Genomic_DNA"/>
</dbReference>
<reference evidence="2 3" key="1">
    <citation type="journal article" date="2018" name="Sci. Rep.">
        <title>Genomic signatures of local adaptation to the degree of environmental predictability in rotifers.</title>
        <authorList>
            <person name="Franch-Gras L."/>
            <person name="Hahn C."/>
            <person name="Garcia-Roger E.M."/>
            <person name="Carmona M.J."/>
            <person name="Serra M."/>
            <person name="Gomez A."/>
        </authorList>
    </citation>
    <scope>NUCLEOTIDE SEQUENCE [LARGE SCALE GENOMIC DNA]</scope>
    <source>
        <strain evidence="2">HYR1</strain>
    </source>
</reference>
<feature type="transmembrane region" description="Helical" evidence="1">
    <location>
        <begin position="66"/>
        <end position="88"/>
    </location>
</feature>